<sequence length="219" mass="23093">MYANQLVHRAGRHEDSSGKKMPDGRRASPPQAENSRRLRAQRGFSLVEVSIVTAIVLLLAVIGIPAISGYLIENKVPKVGEDLVRFILQAQVGSFDGTGAPYASISTDAAARYLHDSSVISIRESSGTTRVLHGLGNNGELTVAPQGGGASFSIVLDKVNHAACPSIASVLQRVSDRITLSAEGQSAAVLKDETLSYSALAAQLRCSKGDSNTFTFVVS</sequence>
<dbReference type="Gene3D" id="3.30.1690.10">
    <property type="entry name" value="TcpA-like pilin"/>
    <property type="match status" value="1"/>
</dbReference>
<feature type="domain" description="Type 4 secretion system PilS N-terminal" evidence="3">
    <location>
        <begin position="138"/>
        <end position="218"/>
    </location>
</feature>
<evidence type="ECO:0000313" key="4">
    <source>
        <dbReference type="EMBL" id="TCV01480.1"/>
    </source>
</evidence>
<evidence type="ECO:0000256" key="1">
    <source>
        <dbReference type="SAM" id="MobiDB-lite"/>
    </source>
</evidence>
<evidence type="ECO:0000313" key="5">
    <source>
        <dbReference type="Proteomes" id="UP000294692"/>
    </source>
</evidence>
<feature type="transmembrane region" description="Helical" evidence="2">
    <location>
        <begin position="46"/>
        <end position="72"/>
    </location>
</feature>
<organism evidence="4 5">
    <name type="scientific">Paracandidimonas soli</name>
    <dbReference type="NCBI Taxonomy" id="1917182"/>
    <lineage>
        <taxon>Bacteria</taxon>
        <taxon>Pseudomonadati</taxon>
        <taxon>Pseudomonadota</taxon>
        <taxon>Betaproteobacteria</taxon>
        <taxon>Burkholderiales</taxon>
        <taxon>Alcaligenaceae</taxon>
        <taxon>Paracandidimonas</taxon>
    </lineage>
</organism>
<dbReference type="Pfam" id="PF08805">
    <property type="entry name" value="PilS"/>
    <property type="match status" value="1"/>
</dbReference>
<keyword evidence="5" id="KW-1185">Reference proteome</keyword>
<dbReference type="PROSITE" id="PS00409">
    <property type="entry name" value="PROKAR_NTER_METHYL"/>
    <property type="match status" value="1"/>
</dbReference>
<dbReference type="NCBIfam" id="TIGR02532">
    <property type="entry name" value="IV_pilin_GFxxxE"/>
    <property type="match status" value="1"/>
</dbReference>
<feature type="region of interest" description="Disordered" evidence="1">
    <location>
        <begin position="1"/>
        <end position="36"/>
    </location>
</feature>
<protein>
    <submittedName>
        <fullName evidence="4">Prepilin-type N-terminal cleavage/methylation domain-containing protein</fullName>
    </submittedName>
</protein>
<proteinExistence type="predicted"/>
<dbReference type="EMBL" id="SMBX01000002">
    <property type="protein sequence ID" value="TCV01480.1"/>
    <property type="molecule type" value="Genomic_DNA"/>
</dbReference>
<dbReference type="AlphaFoldDB" id="A0A4V2VS96"/>
<dbReference type="SUPFAM" id="SSF54523">
    <property type="entry name" value="Pili subunits"/>
    <property type="match status" value="1"/>
</dbReference>
<dbReference type="Proteomes" id="UP000294692">
    <property type="component" value="Unassembled WGS sequence"/>
</dbReference>
<reference evidence="4 5" key="1">
    <citation type="submission" date="2019-03" db="EMBL/GenBank/DDBJ databases">
        <title>Genomic Encyclopedia of Type Strains, Phase IV (KMG-IV): sequencing the most valuable type-strain genomes for metagenomic binning, comparative biology and taxonomic classification.</title>
        <authorList>
            <person name="Goeker M."/>
        </authorList>
    </citation>
    <scope>NUCLEOTIDE SEQUENCE [LARGE SCALE GENOMIC DNA]</scope>
    <source>
        <strain evidence="4 5">DSM 100048</strain>
    </source>
</reference>
<dbReference type="Pfam" id="PF07963">
    <property type="entry name" value="N_methyl"/>
    <property type="match status" value="1"/>
</dbReference>
<dbReference type="InterPro" id="IPR014911">
    <property type="entry name" value="PilS_N"/>
</dbReference>
<keyword evidence="2" id="KW-0472">Membrane</keyword>
<evidence type="ECO:0000256" key="2">
    <source>
        <dbReference type="SAM" id="Phobius"/>
    </source>
</evidence>
<gene>
    <name evidence="4" type="ORF">EV686_102192</name>
</gene>
<evidence type="ECO:0000259" key="3">
    <source>
        <dbReference type="Pfam" id="PF08805"/>
    </source>
</evidence>
<keyword evidence="2" id="KW-0812">Transmembrane</keyword>
<dbReference type="InterPro" id="IPR012902">
    <property type="entry name" value="N_methyl_site"/>
</dbReference>
<name>A0A4V2VS96_9BURK</name>
<comment type="caution">
    <text evidence="4">The sequence shown here is derived from an EMBL/GenBank/DDBJ whole genome shotgun (WGS) entry which is preliminary data.</text>
</comment>
<keyword evidence="2" id="KW-1133">Transmembrane helix</keyword>
<feature type="compositionally biased region" description="Basic and acidic residues" evidence="1">
    <location>
        <begin position="12"/>
        <end position="26"/>
    </location>
</feature>
<dbReference type="InterPro" id="IPR045584">
    <property type="entry name" value="Pilin-like"/>
</dbReference>
<accession>A0A4V2VS96</accession>